<feature type="compositionally biased region" description="Acidic residues" evidence="1">
    <location>
        <begin position="20"/>
        <end position="30"/>
    </location>
</feature>
<feature type="compositionally biased region" description="Basic and acidic residues" evidence="1">
    <location>
        <begin position="35"/>
        <end position="48"/>
    </location>
</feature>
<evidence type="ECO:0000313" key="3">
    <source>
        <dbReference type="Proteomes" id="UP000046393"/>
    </source>
</evidence>
<reference evidence="4" key="1">
    <citation type="submission" date="2017-02" db="UniProtKB">
        <authorList>
            <consortium name="WormBaseParasite"/>
        </authorList>
    </citation>
    <scope>IDENTIFICATION</scope>
</reference>
<sequence length="437" mass="49282">MEEEAPTTSESSSEEIGIADNDDEDLDAENLVDVHVGDEPEDGEHVGEENGLDEESSLEDLRETGIRFPYDRSLSSAHQYLRLSRDDDSYSDYKQLAANTVISVTIIKLPIVMFPNQLLPFHASDDPSMRHLLNSTKTGALIALRPKYKANVHNIATLIQVVKVSTDARTGEISIHAMGRQRCQILKERSVLRCGDVKVLADEELMPFIPYDICRGFAKLKMPMRLAVYSHLTAHHDYVVKRRSTGLTAFSYWVAINIPVDTLIRLQLLEEPCADRRLVTEYSQLKRVDRIVCKYCGTVLCHMSEIISVSTEANSALYVNPTPVLTLRAYATHLCSGGYVHDMFTVSNLHSTHGYGAPTEGYSWFPGYKWTIQNCGRCHNFVGWLFESKSLEPDHFYGVTRSAVCPSGTRAAVNDDFFESFEEYIFLRNSERYGVPM</sequence>
<dbReference type="InterPro" id="IPR046336">
    <property type="entry name" value="Lon_prtase_N_sf"/>
</dbReference>
<dbReference type="Gene3D" id="2.30.130.40">
    <property type="entry name" value="LON domain-like"/>
    <property type="match status" value="1"/>
</dbReference>
<dbReference type="Pfam" id="PF02190">
    <property type="entry name" value="LON_substr_bdg"/>
    <property type="match status" value="1"/>
</dbReference>
<dbReference type="Gene3D" id="1.20.58.1480">
    <property type="match status" value="1"/>
</dbReference>
<dbReference type="Proteomes" id="UP000046393">
    <property type="component" value="Unplaced"/>
</dbReference>
<dbReference type="PROSITE" id="PS51788">
    <property type="entry name" value="CULT"/>
    <property type="match status" value="1"/>
</dbReference>
<dbReference type="AlphaFoldDB" id="A0A0N5AAP3"/>
<accession>A0A0N5AAP3</accession>
<organism evidence="3 4">
    <name type="scientific">Syphacia muris</name>
    <dbReference type="NCBI Taxonomy" id="451379"/>
    <lineage>
        <taxon>Eukaryota</taxon>
        <taxon>Metazoa</taxon>
        <taxon>Ecdysozoa</taxon>
        <taxon>Nematoda</taxon>
        <taxon>Chromadorea</taxon>
        <taxon>Rhabditida</taxon>
        <taxon>Spirurina</taxon>
        <taxon>Oxyuridomorpha</taxon>
        <taxon>Oxyuroidea</taxon>
        <taxon>Oxyuridae</taxon>
        <taxon>Syphacia</taxon>
    </lineage>
</organism>
<evidence type="ECO:0000313" key="4">
    <source>
        <dbReference type="WBParaSite" id="SMUV_0000121901-mRNA-1"/>
    </source>
</evidence>
<dbReference type="SUPFAM" id="SSF88697">
    <property type="entry name" value="PUA domain-like"/>
    <property type="match status" value="1"/>
</dbReference>
<feature type="region of interest" description="Disordered" evidence="1">
    <location>
        <begin position="1"/>
        <end position="58"/>
    </location>
</feature>
<evidence type="ECO:0000259" key="2">
    <source>
        <dbReference type="PROSITE" id="PS51788"/>
    </source>
</evidence>
<dbReference type="WBParaSite" id="SMUV_0000121901-mRNA-1">
    <property type="protein sequence ID" value="SMUV_0000121901-mRNA-1"/>
    <property type="gene ID" value="SMUV_0000121901"/>
</dbReference>
<dbReference type="SMART" id="SM00464">
    <property type="entry name" value="LON"/>
    <property type="match status" value="1"/>
</dbReference>
<protein>
    <submittedName>
        <fullName evidence="4">CULT domain-containing protein</fullName>
    </submittedName>
</protein>
<feature type="compositionally biased region" description="Low complexity" evidence="1">
    <location>
        <begin position="1"/>
        <end position="15"/>
    </location>
</feature>
<dbReference type="STRING" id="451379.A0A0N5AAP3"/>
<dbReference type="CDD" id="cd15777">
    <property type="entry name" value="CRBN_C_like"/>
    <property type="match status" value="1"/>
</dbReference>
<feature type="domain" description="CULT" evidence="2">
    <location>
        <begin position="288"/>
        <end position="408"/>
    </location>
</feature>
<dbReference type="InterPro" id="IPR015947">
    <property type="entry name" value="PUA-like_sf"/>
</dbReference>
<evidence type="ECO:0000256" key="1">
    <source>
        <dbReference type="SAM" id="MobiDB-lite"/>
    </source>
</evidence>
<proteinExistence type="predicted"/>
<name>A0A0N5AAP3_9BILA</name>
<dbReference type="InterPro" id="IPR034750">
    <property type="entry name" value="CULT"/>
</dbReference>
<dbReference type="InterPro" id="IPR003111">
    <property type="entry name" value="Lon_prtase_N"/>
</dbReference>
<keyword evidence="3" id="KW-1185">Reference proteome</keyword>
<dbReference type="FunFam" id="2.170.150.20:FF:000007">
    <property type="entry name" value="Protein cereblon"/>
    <property type="match status" value="1"/>
</dbReference>
<dbReference type="Gene3D" id="2.170.150.20">
    <property type="entry name" value="Peptide methionine sulfoxide reductase"/>
    <property type="match status" value="1"/>
</dbReference>